<proteinExistence type="predicted"/>
<evidence type="ECO:0000313" key="1">
    <source>
        <dbReference type="EMBL" id="MBA0754642.1"/>
    </source>
</evidence>
<organism evidence="1 2">
    <name type="scientific">Gossypium gossypioides</name>
    <name type="common">Mexican cotton</name>
    <name type="synonym">Selera gossypioides</name>
    <dbReference type="NCBI Taxonomy" id="34282"/>
    <lineage>
        <taxon>Eukaryota</taxon>
        <taxon>Viridiplantae</taxon>
        <taxon>Streptophyta</taxon>
        <taxon>Embryophyta</taxon>
        <taxon>Tracheophyta</taxon>
        <taxon>Spermatophyta</taxon>
        <taxon>Magnoliopsida</taxon>
        <taxon>eudicotyledons</taxon>
        <taxon>Gunneridae</taxon>
        <taxon>Pentapetalae</taxon>
        <taxon>rosids</taxon>
        <taxon>malvids</taxon>
        <taxon>Malvales</taxon>
        <taxon>Malvaceae</taxon>
        <taxon>Malvoideae</taxon>
        <taxon>Gossypium</taxon>
    </lineage>
</organism>
<reference evidence="1 2" key="1">
    <citation type="journal article" date="2019" name="Genome Biol. Evol.">
        <title>Insights into the evolution of the New World diploid cottons (Gossypium, subgenus Houzingenia) based on genome sequencing.</title>
        <authorList>
            <person name="Grover C.E."/>
            <person name="Arick M.A. 2nd"/>
            <person name="Thrash A."/>
            <person name="Conover J.L."/>
            <person name="Sanders W.S."/>
            <person name="Peterson D.G."/>
            <person name="Frelichowski J.E."/>
            <person name="Scheffler J.A."/>
            <person name="Scheffler B.E."/>
            <person name="Wendel J.F."/>
        </authorList>
    </citation>
    <scope>NUCLEOTIDE SEQUENCE [LARGE SCALE GENOMIC DNA]</scope>
    <source>
        <strain evidence="1">5</strain>
        <tissue evidence="1">Leaf</tissue>
    </source>
</reference>
<dbReference type="OrthoDB" id="10405653at2759"/>
<accession>A0A7J9D1P0</accession>
<comment type="caution">
    <text evidence="1">The sequence shown here is derived from an EMBL/GenBank/DDBJ whole genome shotgun (WGS) entry which is preliminary data.</text>
</comment>
<keyword evidence="2" id="KW-1185">Reference proteome</keyword>
<sequence>MGWLRDTFPKPGDDLTKVERVRYAQAYILQILEGYLMPDKSRNLIHLRWLLKLIDFKVAGKLMAPEMLNDEHKIDLWRLNTHWPVFHSKYIKIWENRYDNIPTREPIIIPKPFKFKDNGGQGGPINSAHAITGPTEASDNAHTTASLYYAKCVS</sequence>
<gene>
    <name evidence="1" type="ORF">Gogos_021943</name>
</gene>
<dbReference type="EMBL" id="JABEZY010263086">
    <property type="protein sequence ID" value="MBA0754642.1"/>
    <property type="molecule type" value="Genomic_DNA"/>
</dbReference>
<protein>
    <submittedName>
        <fullName evidence="1">Uncharacterized protein</fullName>
    </submittedName>
</protein>
<dbReference type="Proteomes" id="UP000593579">
    <property type="component" value="Unassembled WGS sequence"/>
</dbReference>
<dbReference type="AlphaFoldDB" id="A0A7J9D1P0"/>
<evidence type="ECO:0000313" key="2">
    <source>
        <dbReference type="Proteomes" id="UP000593579"/>
    </source>
</evidence>
<name>A0A7J9D1P0_GOSGO</name>